<dbReference type="InterPro" id="IPR023032">
    <property type="entry name" value="tRNA_MAMT_biosynth_bifunc_MnmC"/>
</dbReference>
<dbReference type="HAMAP" id="MF_01102">
    <property type="entry name" value="MnmC"/>
    <property type="match status" value="1"/>
</dbReference>
<evidence type="ECO:0000256" key="3">
    <source>
        <dbReference type="ARBA" id="ARBA00022630"/>
    </source>
</evidence>
<keyword evidence="7 10" id="KW-0274">FAD</keyword>
<keyword evidence="5 10" id="KW-0949">S-adenosyl-L-methionine</keyword>
<keyword evidence="1 10" id="KW-0963">Cytoplasm</keyword>
<sequence>MKPQPALSPARIDFTDPAAPFAPAFGDVYHSRAGALEQARHVFLGANDLPARWAGRQNFVILETGFGLGNNFLATWHAWAQDPERCQTLSFISIEKHPLRLADLQQAHLHSALPELAAQLCQAWPALTPNLHRLEFAAGRVQLLLCLGDAQAWLRELVAEVDAFYLDGFNPKQNPEMWDRHLLKGLARLAAPGASAASWSVAPQLREGLATAGFSVERQRGFANKGGMCVARFTPRHAIQKPAARLALAPQARQALIIGAGLGGAACAWALAERGIRSTVLDAQAGPAMLASGNPGGLYHGTLNPDDGLHARFNRACALETERVLQRLPALPWHQRGLLRVETSRDLAQMQALIERLGLPPDYVQAMPQDEASARSGLRLGGPAWFYPGGGALPPAAYVAALLQASGAEQKFGCKVARVKSQGGIWQAWSGDGQLLGEAPLLVLAGGQQGQALLQDLAPGLPLMAQRGQISHIEASATRPLLPVAGLGYAIADQSAGLWCGATNQDGDLRAELLDEDHAHNQAQFARLANLDAAEAAKLQVSGGRVGWRLATPDRLPLVGGLPHLDSQGQPMLAEQLRFIPRQAGLGICTGLGSRGIGWAALCAQVLAAQISGEPCPLEASLLDAIDPARFAVRAQRKQG</sequence>
<dbReference type="Gene3D" id="3.50.50.60">
    <property type="entry name" value="FAD/NAD(P)-binding domain"/>
    <property type="match status" value="1"/>
</dbReference>
<dbReference type="GO" id="GO:0032259">
    <property type="term" value="P:methylation"/>
    <property type="evidence" value="ECO:0007669"/>
    <property type="project" value="UniProtKB-KW"/>
</dbReference>
<keyword evidence="3 10" id="KW-0285">Flavoprotein</keyword>
<dbReference type="Pfam" id="PF05430">
    <property type="entry name" value="Methyltransf_30"/>
    <property type="match status" value="1"/>
</dbReference>
<evidence type="ECO:0000256" key="4">
    <source>
        <dbReference type="ARBA" id="ARBA00022679"/>
    </source>
</evidence>
<dbReference type="GO" id="GO:0004808">
    <property type="term" value="F:tRNA (5-methylaminomethyl-2-thiouridylate)(34)-methyltransferase activity"/>
    <property type="evidence" value="ECO:0007669"/>
    <property type="project" value="UniProtKB-EC"/>
</dbReference>
<comment type="caution">
    <text evidence="13">The sequence shown here is derived from an EMBL/GenBank/DDBJ whole genome shotgun (WGS) entry which is preliminary data.</text>
</comment>
<evidence type="ECO:0000256" key="1">
    <source>
        <dbReference type="ARBA" id="ARBA00022490"/>
    </source>
</evidence>
<feature type="domain" description="FAD dependent oxidoreductase" evidence="11">
    <location>
        <begin position="255"/>
        <end position="609"/>
    </location>
</feature>
<dbReference type="EC" id="1.5.-.-" evidence="10"/>
<evidence type="ECO:0000259" key="12">
    <source>
        <dbReference type="Pfam" id="PF05430"/>
    </source>
</evidence>
<evidence type="ECO:0000259" key="11">
    <source>
        <dbReference type="Pfam" id="PF01266"/>
    </source>
</evidence>
<reference evidence="13 14" key="1">
    <citation type="submission" date="2022-10" db="EMBL/GenBank/DDBJ databases">
        <title>Paucibacter sp. hw1 Genome sequencing.</title>
        <authorList>
            <person name="Park S."/>
        </authorList>
    </citation>
    <scope>NUCLEOTIDE SEQUENCE [LARGE SCALE GENOMIC DNA]</scope>
    <source>
        <strain evidence="14">hw1</strain>
    </source>
</reference>
<evidence type="ECO:0000256" key="2">
    <source>
        <dbReference type="ARBA" id="ARBA00022603"/>
    </source>
</evidence>
<dbReference type="InterPro" id="IPR006076">
    <property type="entry name" value="FAD-dep_OxRdtase"/>
</dbReference>
<organism evidence="13 14">
    <name type="scientific">Roseateles albus</name>
    <dbReference type="NCBI Taxonomy" id="2987525"/>
    <lineage>
        <taxon>Bacteria</taxon>
        <taxon>Pseudomonadati</taxon>
        <taxon>Pseudomonadota</taxon>
        <taxon>Betaproteobacteria</taxon>
        <taxon>Burkholderiales</taxon>
        <taxon>Sphaerotilaceae</taxon>
        <taxon>Roseateles</taxon>
    </lineage>
</organism>
<feature type="region of interest" description="tRNA (mnm(5)s(2)U34)-methyltransferase" evidence="10">
    <location>
        <begin position="1"/>
        <end position="234"/>
    </location>
</feature>
<dbReference type="SUPFAM" id="SSF51905">
    <property type="entry name" value="FAD/NAD(P)-binding domain"/>
    <property type="match status" value="1"/>
</dbReference>
<accession>A0ABT5KIA7</accession>
<dbReference type="Proteomes" id="UP001221189">
    <property type="component" value="Unassembled WGS sequence"/>
</dbReference>
<keyword evidence="2 10" id="KW-0489">Methyltransferase</keyword>
<comment type="similarity">
    <text evidence="10">In the C-terminal section; belongs to the DAO family.</text>
</comment>
<feature type="domain" description="MnmC-like methyltransferase" evidence="12">
    <location>
        <begin position="115"/>
        <end position="231"/>
    </location>
</feature>
<keyword evidence="4 10" id="KW-0808">Transferase</keyword>
<gene>
    <name evidence="10 13" type="primary">mnmC</name>
    <name evidence="13" type="ORF">PRZ03_19080</name>
</gene>
<dbReference type="RefSeq" id="WP_273601841.1">
    <property type="nucleotide sequence ID" value="NZ_JAQQXT010000013.1"/>
</dbReference>
<proteinExistence type="inferred from homology"/>
<dbReference type="PANTHER" id="PTHR13847:SF283">
    <property type="entry name" value="TRNA 5-METHYLAMINOMETHYL-2-THIOURIDINE BIOSYNTHESIS BIFUNCTIONAL PROTEIN MNMC"/>
    <property type="match status" value="1"/>
</dbReference>
<evidence type="ECO:0000256" key="9">
    <source>
        <dbReference type="ARBA" id="ARBA00023268"/>
    </source>
</evidence>
<evidence type="ECO:0000256" key="5">
    <source>
        <dbReference type="ARBA" id="ARBA00022691"/>
    </source>
</evidence>
<evidence type="ECO:0000256" key="8">
    <source>
        <dbReference type="ARBA" id="ARBA00023002"/>
    </source>
</evidence>
<comment type="cofactor">
    <cofactor evidence="10">
        <name>FAD</name>
        <dbReference type="ChEBI" id="CHEBI:57692"/>
    </cofactor>
</comment>
<name>A0ABT5KIA7_9BURK</name>
<protein>
    <recommendedName>
        <fullName evidence="10">tRNA 5-methylaminomethyl-2-thiouridine biosynthesis bifunctional protein MnmC</fullName>
        <shortName evidence="10">tRNA mnm(5)s(2)U biosynthesis bifunctional protein</shortName>
    </recommendedName>
    <domain>
        <recommendedName>
            <fullName evidence="10">tRNA (mnm(5)s(2)U34)-methyltransferase</fullName>
            <ecNumber evidence="10">2.1.1.61</ecNumber>
        </recommendedName>
    </domain>
    <domain>
        <recommendedName>
            <fullName evidence="10">FAD-dependent cmnm(5)s(2)U34 oxidoreductase</fullName>
            <ecNumber evidence="10">1.5.-.-</ecNumber>
        </recommendedName>
    </domain>
</protein>
<dbReference type="NCBIfam" id="NF033855">
    <property type="entry name" value="tRNA_MNMC2"/>
    <property type="match status" value="1"/>
</dbReference>
<feature type="region of interest" description="FAD-dependent cmnm(5)s(2)U34 oxidoreductase" evidence="10">
    <location>
        <begin position="258"/>
        <end position="640"/>
    </location>
</feature>
<dbReference type="EC" id="2.1.1.61" evidence="10"/>
<evidence type="ECO:0000313" key="14">
    <source>
        <dbReference type="Proteomes" id="UP001221189"/>
    </source>
</evidence>
<comment type="similarity">
    <text evidence="10">In the N-terminal section; belongs to the methyltransferase superfamily. tRNA (mnm(5)s(2)U34)-methyltransferase family.</text>
</comment>
<dbReference type="NCBIfam" id="TIGR03197">
    <property type="entry name" value="MnmC_Cterm"/>
    <property type="match status" value="1"/>
</dbReference>
<dbReference type="Gene3D" id="3.30.9.10">
    <property type="entry name" value="D-Amino Acid Oxidase, subunit A, domain 2"/>
    <property type="match status" value="1"/>
</dbReference>
<dbReference type="InterPro" id="IPR047785">
    <property type="entry name" value="tRNA_MNMC2"/>
</dbReference>
<dbReference type="Gene3D" id="3.40.50.150">
    <property type="entry name" value="Vaccinia Virus protein VP39"/>
    <property type="match status" value="1"/>
</dbReference>
<dbReference type="InterPro" id="IPR017610">
    <property type="entry name" value="tRNA_S-uridine_synth_MnmC_C"/>
</dbReference>
<evidence type="ECO:0000256" key="6">
    <source>
        <dbReference type="ARBA" id="ARBA00022694"/>
    </source>
</evidence>
<keyword evidence="8 10" id="KW-0560">Oxidoreductase</keyword>
<dbReference type="InterPro" id="IPR029063">
    <property type="entry name" value="SAM-dependent_MTases_sf"/>
</dbReference>
<comment type="catalytic activity">
    <reaction evidence="10">
        <text>5-aminomethyl-2-thiouridine(34) in tRNA + S-adenosyl-L-methionine = 5-methylaminomethyl-2-thiouridine(34) in tRNA + S-adenosyl-L-homocysteine + H(+)</text>
        <dbReference type="Rhea" id="RHEA:19569"/>
        <dbReference type="Rhea" id="RHEA-COMP:10195"/>
        <dbReference type="Rhea" id="RHEA-COMP:10197"/>
        <dbReference type="ChEBI" id="CHEBI:15378"/>
        <dbReference type="ChEBI" id="CHEBI:57856"/>
        <dbReference type="ChEBI" id="CHEBI:59789"/>
        <dbReference type="ChEBI" id="CHEBI:74454"/>
        <dbReference type="ChEBI" id="CHEBI:74455"/>
        <dbReference type="EC" id="2.1.1.61"/>
    </reaction>
</comment>
<dbReference type="EMBL" id="JAQQXT010000013">
    <property type="protein sequence ID" value="MDC8773682.1"/>
    <property type="molecule type" value="Genomic_DNA"/>
</dbReference>
<evidence type="ECO:0000313" key="13">
    <source>
        <dbReference type="EMBL" id="MDC8773682.1"/>
    </source>
</evidence>
<keyword evidence="14" id="KW-1185">Reference proteome</keyword>
<evidence type="ECO:0000256" key="10">
    <source>
        <dbReference type="HAMAP-Rule" id="MF_01102"/>
    </source>
</evidence>
<dbReference type="InterPro" id="IPR008471">
    <property type="entry name" value="MnmC-like_methylTransf"/>
</dbReference>
<comment type="function">
    <text evidence="10">Catalyzes the last two steps in the biosynthesis of 5-methylaminomethyl-2-thiouridine (mnm(5)s(2)U) at the wobble position (U34) in tRNA. Catalyzes the FAD-dependent demodification of cmnm(5)s(2)U34 to nm(5)s(2)U34, followed by the transfer of a methyl group from S-adenosyl-L-methionine to nm(5)s(2)U34, to form mnm(5)s(2)U34.</text>
</comment>
<evidence type="ECO:0000256" key="7">
    <source>
        <dbReference type="ARBA" id="ARBA00022827"/>
    </source>
</evidence>
<keyword evidence="9 10" id="KW-0511">Multifunctional enzyme</keyword>
<dbReference type="PANTHER" id="PTHR13847">
    <property type="entry name" value="SARCOSINE DEHYDROGENASE-RELATED"/>
    <property type="match status" value="1"/>
</dbReference>
<keyword evidence="6 10" id="KW-0819">tRNA processing</keyword>
<comment type="subcellular location">
    <subcellularLocation>
        <location evidence="10">Cytoplasm</location>
    </subcellularLocation>
</comment>
<dbReference type="InterPro" id="IPR036188">
    <property type="entry name" value="FAD/NAD-bd_sf"/>
</dbReference>
<dbReference type="Pfam" id="PF01266">
    <property type="entry name" value="DAO"/>
    <property type="match status" value="1"/>
</dbReference>